<evidence type="ECO:0000313" key="7">
    <source>
        <dbReference type="Proteomes" id="UP000017831"/>
    </source>
</evidence>
<evidence type="ECO:0000256" key="2">
    <source>
        <dbReference type="ARBA" id="ARBA00022490"/>
    </source>
</evidence>
<comment type="caution">
    <text evidence="6">The sequence shown here is derived from an EMBL/GenBank/DDBJ whole genome shotgun (WGS) entry which is preliminary data.</text>
</comment>
<dbReference type="eggNOG" id="COG2846">
    <property type="taxonomic scope" value="Bacteria"/>
</dbReference>
<evidence type="ECO:0000259" key="5">
    <source>
        <dbReference type="Pfam" id="PF01814"/>
    </source>
</evidence>
<gene>
    <name evidence="6" type="ORF">HMPREF1534_00863</name>
</gene>
<name>U6RLY6_9BACT</name>
<dbReference type="GO" id="GO:0005737">
    <property type="term" value="C:cytoplasm"/>
    <property type="evidence" value="ECO:0007669"/>
    <property type="project" value="UniProtKB-SubCell"/>
</dbReference>
<keyword evidence="4" id="KW-0408">Iron</keyword>
<comment type="subcellular location">
    <subcellularLocation>
        <location evidence="1">Cytoplasm</location>
    </subcellularLocation>
</comment>
<reference evidence="6 7" key="1">
    <citation type="submission" date="2013-04" db="EMBL/GenBank/DDBJ databases">
        <title>The Genome Sequence of Bacteroides massiliensis DSM 17679.</title>
        <authorList>
            <consortium name="The Broad Institute Genomics Platform"/>
            <person name="Earl A."/>
            <person name="Ward D."/>
            <person name="Feldgarden M."/>
            <person name="Gevers D."/>
            <person name="Martens E."/>
            <person name="Fenner L."/>
            <person name="Roux V."/>
            <person name="Mallet M.N."/>
            <person name="Raoult D."/>
            <person name="Walker B."/>
            <person name="Young S."/>
            <person name="Zeng Q."/>
            <person name="Gargeya S."/>
            <person name="Fitzgerald M."/>
            <person name="Haas B."/>
            <person name="Abouelleil A."/>
            <person name="Allen A.W."/>
            <person name="Alvarado L."/>
            <person name="Arachchi H.M."/>
            <person name="Berlin A.M."/>
            <person name="Chapman S.B."/>
            <person name="Gainer-Dewar J."/>
            <person name="Goldberg J."/>
            <person name="Griggs A."/>
            <person name="Gujja S."/>
            <person name="Hansen M."/>
            <person name="Howarth C."/>
            <person name="Imamovic A."/>
            <person name="Ireland A."/>
            <person name="Larimer J."/>
            <person name="McCowan C."/>
            <person name="Murphy C."/>
            <person name="Pearson M."/>
            <person name="Poon T.W."/>
            <person name="Priest M."/>
            <person name="Roberts A."/>
            <person name="Saif S."/>
            <person name="Shea T."/>
            <person name="Sisk P."/>
            <person name="Sykes S."/>
            <person name="Wortman J."/>
            <person name="Nusbaum C."/>
            <person name="Birren B."/>
        </authorList>
    </citation>
    <scope>NUCLEOTIDE SEQUENCE [LARGE SCALE GENOMIC DNA]</scope>
    <source>
        <strain evidence="7">B84634 / Timone 84634 / DSM 17679 / JCM 13223</strain>
    </source>
</reference>
<keyword evidence="2" id="KW-0963">Cytoplasm</keyword>
<dbReference type="PATRIC" id="fig|1121098.3.peg.879"/>
<dbReference type="HOGENOM" id="CLU_076075_1_0_10"/>
<dbReference type="PANTHER" id="PTHR36438:SF1">
    <property type="entry name" value="IRON-SULFUR CLUSTER REPAIR PROTEIN YTFE"/>
    <property type="match status" value="1"/>
</dbReference>
<proteinExistence type="predicted"/>
<feature type="domain" description="Hemerythrin-like" evidence="5">
    <location>
        <begin position="84"/>
        <end position="222"/>
    </location>
</feature>
<dbReference type="RefSeq" id="WP_005937541.1">
    <property type="nucleotide sequence ID" value="NZ_KB890321.1"/>
</dbReference>
<dbReference type="AlphaFoldDB" id="U6RLY6"/>
<dbReference type="Gene3D" id="1.20.120.520">
    <property type="entry name" value="nmb1532 protein domain like"/>
    <property type="match status" value="1"/>
</dbReference>
<protein>
    <recommendedName>
        <fullName evidence="5">Hemerythrin-like domain-containing protein</fullName>
    </recommendedName>
</protein>
<dbReference type="EMBL" id="AQHY01000009">
    <property type="protein sequence ID" value="EOA57052.1"/>
    <property type="molecule type" value="Genomic_DNA"/>
</dbReference>
<accession>U6RLY6</accession>
<dbReference type="PANTHER" id="PTHR36438">
    <property type="entry name" value="IRON-SULFUR CLUSTER REPAIR PROTEIN YTFE"/>
    <property type="match status" value="1"/>
</dbReference>
<dbReference type="Proteomes" id="UP000017831">
    <property type="component" value="Unassembled WGS sequence"/>
</dbReference>
<sequence length="231" mass="26862">MYKTNNYVPTDKMSDLICGNYTLLQVMSRFDLSLGFGDQTVQEVCRANGVDCKTFLAVVNFITEENNRMADEMQDLSIHALMNYLKQAHHYFLDFQLPTIRRKLIEAIDCSVQNEVAFLILKFFDAYVAEVRKHMDYEDMNVFTYVENLVAGNRESGFRISQFARRHDQIDAKLKELKNIIIKYYPAGGNDYLLNAVLFDIFSCEQDLASHCRVEDYLFVPAVLRLEKEVK</sequence>
<evidence type="ECO:0000256" key="4">
    <source>
        <dbReference type="ARBA" id="ARBA00023004"/>
    </source>
</evidence>
<dbReference type="STRING" id="1121098.HMPREF1534_00863"/>
<evidence type="ECO:0000313" key="6">
    <source>
        <dbReference type="EMBL" id="EOA57052.1"/>
    </source>
</evidence>
<dbReference type="OrthoDB" id="937463at2"/>
<dbReference type="InterPro" id="IPR012312">
    <property type="entry name" value="Hemerythrin-like"/>
</dbReference>
<keyword evidence="3" id="KW-0479">Metal-binding</keyword>
<evidence type="ECO:0000256" key="1">
    <source>
        <dbReference type="ARBA" id="ARBA00004496"/>
    </source>
</evidence>
<evidence type="ECO:0000256" key="3">
    <source>
        <dbReference type="ARBA" id="ARBA00022723"/>
    </source>
</evidence>
<dbReference type="InterPro" id="IPR019903">
    <property type="entry name" value="RIC_family"/>
</dbReference>
<dbReference type="GeneID" id="60063094"/>
<dbReference type="Pfam" id="PF01814">
    <property type="entry name" value="Hemerythrin"/>
    <property type="match status" value="1"/>
</dbReference>
<dbReference type="GO" id="GO:0046872">
    <property type="term" value="F:metal ion binding"/>
    <property type="evidence" value="ECO:0007669"/>
    <property type="project" value="UniProtKB-KW"/>
</dbReference>
<organism evidence="6 7">
    <name type="scientific">Phocaeicola massiliensis B84634 = Timone 84634 = DSM 17679 = JCM 13223</name>
    <dbReference type="NCBI Taxonomy" id="1121098"/>
    <lineage>
        <taxon>Bacteria</taxon>
        <taxon>Pseudomonadati</taxon>
        <taxon>Bacteroidota</taxon>
        <taxon>Bacteroidia</taxon>
        <taxon>Bacteroidales</taxon>
        <taxon>Bacteroidaceae</taxon>
        <taxon>Phocaeicola</taxon>
    </lineage>
</organism>
<keyword evidence="7" id="KW-1185">Reference proteome</keyword>